<comment type="caution">
    <text evidence="3">The sequence shown here is derived from an EMBL/GenBank/DDBJ whole genome shotgun (WGS) entry which is preliminary data.</text>
</comment>
<feature type="compositionally biased region" description="Acidic residues" evidence="2">
    <location>
        <begin position="561"/>
        <end position="573"/>
    </location>
</feature>
<organism evidence="3 4">
    <name type="scientific">Novymonas esmeraldas</name>
    <dbReference type="NCBI Taxonomy" id="1808958"/>
    <lineage>
        <taxon>Eukaryota</taxon>
        <taxon>Discoba</taxon>
        <taxon>Euglenozoa</taxon>
        <taxon>Kinetoplastea</taxon>
        <taxon>Metakinetoplastina</taxon>
        <taxon>Trypanosomatida</taxon>
        <taxon>Trypanosomatidae</taxon>
        <taxon>Novymonas</taxon>
    </lineage>
</organism>
<protein>
    <submittedName>
        <fullName evidence="3">U4/U6 small nuclear ribonuclear protein</fullName>
    </submittedName>
</protein>
<dbReference type="InterPro" id="IPR001680">
    <property type="entry name" value="WD40_rpt"/>
</dbReference>
<proteinExistence type="predicted"/>
<dbReference type="Proteomes" id="UP001430356">
    <property type="component" value="Unassembled WGS sequence"/>
</dbReference>
<dbReference type="GO" id="GO:0030621">
    <property type="term" value="F:U4 snRNA binding"/>
    <property type="evidence" value="ECO:0007669"/>
    <property type="project" value="TreeGrafter"/>
</dbReference>
<dbReference type="Gene3D" id="2.130.10.10">
    <property type="entry name" value="YVTN repeat-like/Quinoprotein amine dehydrogenase"/>
    <property type="match status" value="2"/>
</dbReference>
<gene>
    <name evidence="3" type="ORF">NESM_000412100</name>
</gene>
<dbReference type="InterPro" id="IPR036322">
    <property type="entry name" value="WD40_repeat_dom_sf"/>
</dbReference>
<evidence type="ECO:0000313" key="3">
    <source>
        <dbReference type="EMBL" id="KAK7194903.1"/>
    </source>
</evidence>
<feature type="compositionally biased region" description="Acidic residues" evidence="2">
    <location>
        <begin position="530"/>
        <end position="540"/>
    </location>
</feature>
<sequence length="582" mass="60349">MESQRSTYVRVAPSPRIKDTQTPASDTLIQLRAQHLLPRTTQRAKERVAKLKKLHAVPYAVLLRDHEAAVAESLHRLRLVKAVRNIRVHGAGSGNAIAGALCLPLHSCAALPSTPARVLTGSVDGLLTLWDAESCAPLCSQSTYAESHGWGRVRSIAVHPQQTHGGAAAAASSFVFTASMFQHLVRVWRVTPGNAGSCAEDAEALVAAGTAASLQPLTTASTTEDQGGGGVGGLQQLAVDPSGALLAATHSAGVVHVWDARTVIDGAAEVPLRRLYTQDGYETAGATLGVAFHPDGALLTTSDAGGRVVAWDTRSGRLAFHTGGRVGSHLRAASCVAWSPCGVRVASGGGDGVVHLYDARRLTKAGLGPHNGDAAAAAAGAPTQLLGHDDAITSLSFYANPTMGGGRGGPGEVLPIGIVTTSLDHTMRVWDADTGLCVRSLDAGAPLHGHCRPPLPPASACFASSTAVMVVGHSKSWLLYDVGTGDDVAVTENSIVASAHGTAGHMRFDVLAQPLGANDGGSHTSSSSSSEEEEEEEDEMMSLRRKAPPSAVRRGDVAVTAEEDSDSDSEDEMEALKRKRSV</sequence>
<dbReference type="GO" id="GO:0046540">
    <property type="term" value="C:U4/U6 x U5 tri-snRNP complex"/>
    <property type="evidence" value="ECO:0007669"/>
    <property type="project" value="TreeGrafter"/>
</dbReference>
<reference evidence="3 4" key="1">
    <citation type="journal article" date="2021" name="MBio">
        <title>A New Model Trypanosomatid, Novymonas esmeraldas: Genomic Perception of Its 'Candidatus Pandoraea novymonadis' Endosymbiont.</title>
        <authorList>
            <person name="Zakharova A."/>
            <person name="Saura A."/>
            <person name="Butenko A."/>
            <person name="Podesvova L."/>
            <person name="Warmusova S."/>
            <person name="Kostygov A.Y."/>
            <person name="Nenarokova A."/>
            <person name="Lukes J."/>
            <person name="Opperdoes F.R."/>
            <person name="Yurchenko V."/>
        </authorList>
    </citation>
    <scope>NUCLEOTIDE SEQUENCE [LARGE SCALE GENOMIC DNA]</scope>
    <source>
        <strain evidence="3 4">E262AT.01</strain>
    </source>
</reference>
<dbReference type="PANTHER" id="PTHR19846">
    <property type="entry name" value="WD40 REPEAT PROTEIN"/>
    <property type="match status" value="1"/>
</dbReference>
<dbReference type="Pfam" id="PF00400">
    <property type="entry name" value="WD40"/>
    <property type="match status" value="3"/>
</dbReference>
<dbReference type="SUPFAM" id="SSF50978">
    <property type="entry name" value="WD40 repeat-like"/>
    <property type="match status" value="1"/>
</dbReference>
<dbReference type="EMBL" id="JAECZO010000044">
    <property type="protein sequence ID" value="KAK7194903.1"/>
    <property type="molecule type" value="Genomic_DNA"/>
</dbReference>
<dbReference type="PANTHER" id="PTHR19846:SF0">
    <property type="entry name" value="PRE-MRNA PROCESSING FACTOR 4"/>
    <property type="match status" value="1"/>
</dbReference>
<feature type="repeat" description="WD" evidence="1">
    <location>
        <begin position="418"/>
        <end position="440"/>
    </location>
</feature>
<dbReference type="AlphaFoldDB" id="A0AAW0ELA6"/>
<feature type="repeat" description="WD" evidence="1">
    <location>
        <begin position="326"/>
        <end position="358"/>
    </location>
</feature>
<accession>A0AAW0ELA6</accession>
<dbReference type="GO" id="GO:0000398">
    <property type="term" value="P:mRNA splicing, via spliceosome"/>
    <property type="evidence" value="ECO:0007669"/>
    <property type="project" value="TreeGrafter"/>
</dbReference>
<feature type="region of interest" description="Disordered" evidence="2">
    <location>
        <begin position="513"/>
        <end position="582"/>
    </location>
</feature>
<evidence type="ECO:0000256" key="1">
    <source>
        <dbReference type="PROSITE-ProRule" id="PRU00221"/>
    </source>
</evidence>
<evidence type="ECO:0000313" key="4">
    <source>
        <dbReference type="Proteomes" id="UP001430356"/>
    </source>
</evidence>
<dbReference type="GO" id="GO:0017070">
    <property type="term" value="F:U6 snRNA binding"/>
    <property type="evidence" value="ECO:0007669"/>
    <property type="project" value="TreeGrafter"/>
</dbReference>
<keyword evidence="4" id="KW-1185">Reference proteome</keyword>
<evidence type="ECO:0000256" key="2">
    <source>
        <dbReference type="SAM" id="MobiDB-lite"/>
    </source>
</evidence>
<dbReference type="InterPro" id="IPR015943">
    <property type="entry name" value="WD40/YVTN_repeat-like_dom_sf"/>
</dbReference>
<dbReference type="PROSITE" id="PS50082">
    <property type="entry name" value="WD_REPEATS_2"/>
    <property type="match status" value="2"/>
</dbReference>
<dbReference type="SMART" id="SM00320">
    <property type="entry name" value="WD40"/>
    <property type="match status" value="6"/>
</dbReference>
<name>A0AAW0ELA6_9TRYP</name>
<keyword evidence="1" id="KW-0853">WD repeat</keyword>